<name>A0A1B2F135_PSEPU</name>
<sequence length="219" mass="24856">MQTPEKITLVLRPVDGGSLAPILPFLKLGDEFQAEGFTAVIAGVSAGDMLAYLEQKAFDMGMEREEHGHAMEYCERALGMHPLLVAHAREMYDLLRLINVKVGGLRAVCDHGGDPSEEMWEQFDEALDAIWPLMEALAPAVAVREQPVAMFNIDEHVQMAADARRYRYLRDRERLNDPDHDLLVVRGNKWFCDEELDREVDTALRLEALEQQVVQEQQP</sequence>
<gene>
    <name evidence="1" type="ORF">IEC33019_0347</name>
</gene>
<reference evidence="1" key="1">
    <citation type="submission" date="2016-07" db="EMBL/GenBank/DDBJ databases">
        <title>New class B carbapenemase carried by novel plasmid in Pseudomonas putida enviromental strain in eastern Amazonia.</title>
        <authorList>
            <person name="Souza C.O."/>
            <person name="Lima K.V."/>
            <person name="Brasiliense D.M."/>
            <person name="Perez-Chaparro P.J."/>
            <person name="Mamizuka E.M."/>
            <person name="Lima M.O."/>
            <person name="Lima L.N."/>
            <person name="McCulloch J.A."/>
        </authorList>
    </citation>
    <scope>NUCLEOTIDE SEQUENCE [LARGE SCALE GENOMIC DNA]</scope>
    <source>
        <strain evidence="1">IEC33019</strain>
    </source>
</reference>
<organism evidence="1">
    <name type="scientific">Pseudomonas putida</name>
    <name type="common">Arthrobacter siderocapsulatus</name>
    <dbReference type="NCBI Taxonomy" id="303"/>
    <lineage>
        <taxon>Bacteria</taxon>
        <taxon>Pseudomonadati</taxon>
        <taxon>Pseudomonadota</taxon>
        <taxon>Gammaproteobacteria</taxon>
        <taxon>Pseudomonadales</taxon>
        <taxon>Pseudomonadaceae</taxon>
        <taxon>Pseudomonas</taxon>
    </lineage>
</organism>
<evidence type="ECO:0000313" key="1">
    <source>
        <dbReference type="EMBL" id="ANY85951.1"/>
    </source>
</evidence>
<dbReference type="EMBL" id="CP016634">
    <property type="protein sequence ID" value="ANY85951.1"/>
    <property type="molecule type" value="Genomic_DNA"/>
</dbReference>
<protein>
    <submittedName>
        <fullName evidence="1">Uncharacterized protein</fullName>
    </submittedName>
</protein>
<dbReference type="AlphaFoldDB" id="A0A1B2F135"/>
<accession>A0A1B2F135</accession>
<dbReference type="RefSeq" id="WP_253776091.1">
    <property type="nucleotide sequence ID" value="NZ_CP016634.1"/>
</dbReference>
<proteinExistence type="predicted"/>